<dbReference type="Proteomes" id="UP000504610">
    <property type="component" value="Chromosome 9"/>
</dbReference>
<dbReference type="OrthoDB" id="1132738at2759"/>
<dbReference type="GeneID" id="108824793"/>
<feature type="compositionally biased region" description="Basic and acidic residues" evidence="1">
    <location>
        <begin position="15"/>
        <end position="45"/>
    </location>
</feature>
<evidence type="ECO:0000256" key="1">
    <source>
        <dbReference type="SAM" id="MobiDB-lite"/>
    </source>
</evidence>
<gene>
    <name evidence="3" type="primary">LOC108824793</name>
</gene>
<name>A0A9W3CH39_RAPSA</name>
<reference evidence="2" key="1">
    <citation type="journal article" date="2019" name="Database">
        <title>The radish genome database (RadishGD): an integrated information resource for radish genomics.</title>
        <authorList>
            <person name="Yu H.J."/>
            <person name="Baek S."/>
            <person name="Lee Y.J."/>
            <person name="Cho A."/>
            <person name="Mun J.H."/>
        </authorList>
    </citation>
    <scope>NUCLEOTIDE SEQUENCE [LARGE SCALE GENOMIC DNA]</scope>
    <source>
        <strain evidence="2">cv. WK10039</strain>
    </source>
</reference>
<evidence type="ECO:0000313" key="3">
    <source>
        <dbReference type="RefSeq" id="XP_056850756.1"/>
    </source>
</evidence>
<sequence>MDCWEVNGGNPVVENELRAAKSESVMKGEEGRPQKKAQPPKEVRSEVSTTFGGMTKEKIKKGLKDIVDAMRNEFGMCLREIKLLGDRMEAVELKSESMNGAKAKAGQNDAKPSGSAKPKQGELEGRQRRLMLWNMSVERVSVAPSQQYPFKRNIAVKLITQNKKFGQGYDLFAPADKKMTKLLNEWLKLDPSGEQTTKMSKSVLSGPPNPLRMAGQLCKSSAIYILMSSHMDAWINVLRQQYQENRSHFRSKRIIASHISPEQLDEVMESSATMVLYVLVECTGTGEQRVRHTLEPYTYEKQTVEYLSADLVIVACSL</sequence>
<feature type="region of interest" description="Disordered" evidence="1">
    <location>
        <begin position="96"/>
        <end position="125"/>
    </location>
</feature>
<dbReference type="RefSeq" id="XP_056850756.1">
    <property type="nucleotide sequence ID" value="XM_056994776.1"/>
</dbReference>
<proteinExistence type="predicted"/>
<evidence type="ECO:0000313" key="2">
    <source>
        <dbReference type="Proteomes" id="UP000504610"/>
    </source>
</evidence>
<keyword evidence="2" id="KW-1185">Reference proteome</keyword>
<feature type="region of interest" description="Disordered" evidence="1">
    <location>
        <begin position="1"/>
        <end position="45"/>
    </location>
</feature>
<dbReference type="KEGG" id="rsz:108824793"/>
<reference evidence="3" key="2">
    <citation type="submission" date="2025-08" db="UniProtKB">
        <authorList>
            <consortium name="RefSeq"/>
        </authorList>
    </citation>
    <scope>IDENTIFICATION</scope>
    <source>
        <tissue evidence="3">Leaf</tissue>
    </source>
</reference>
<dbReference type="AlphaFoldDB" id="A0A9W3CH39"/>
<protein>
    <submittedName>
        <fullName evidence="3">Uncharacterized protein LOC108824793</fullName>
    </submittedName>
</protein>
<organism evidence="2 3">
    <name type="scientific">Raphanus sativus</name>
    <name type="common">Radish</name>
    <name type="synonym">Raphanus raphanistrum var. sativus</name>
    <dbReference type="NCBI Taxonomy" id="3726"/>
    <lineage>
        <taxon>Eukaryota</taxon>
        <taxon>Viridiplantae</taxon>
        <taxon>Streptophyta</taxon>
        <taxon>Embryophyta</taxon>
        <taxon>Tracheophyta</taxon>
        <taxon>Spermatophyta</taxon>
        <taxon>Magnoliopsida</taxon>
        <taxon>eudicotyledons</taxon>
        <taxon>Gunneridae</taxon>
        <taxon>Pentapetalae</taxon>
        <taxon>rosids</taxon>
        <taxon>malvids</taxon>
        <taxon>Brassicales</taxon>
        <taxon>Brassicaceae</taxon>
        <taxon>Brassiceae</taxon>
        <taxon>Raphanus</taxon>
    </lineage>
</organism>
<accession>A0A9W3CH39</accession>